<accession>A0A917N4J3</accession>
<dbReference type="AlphaFoldDB" id="A0A917N4J3"/>
<dbReference type="Proteomes" id="UP000662074">
    <property type="component" value="Unassembled WGS sequence"/>
</dbReference>
<gene>
    <name evidence="1" type="ORF">GCM10011425_33890</name>
</gene>
<dbReference type="EMBL" id="BMDO01000011">
    <property type="protein sequence ID" value="GGI52177.1"/>
    <property type="molecule type" value="Genomic_DNA"/>
</dbReference>
<evidence type="ECO:0000313" key="2">
    <source>
        <dbReference type="Proteomes" id="UP000662074"/>
    </source>
</evidence>
<name>A0A917N4J3_9SPHI</name>
<protein>
    <submittedName>
        <fullName evidence="1">Uncharacterized protein</fullName>
    </submittedName>
</protein>
<reference evidence="1" key="1">
    <citation type="journal article" date="2014" name="Int. J. Syst. Evol. Microbiol.">
        <title>Complete genome sequence of Corynebacterium casei LMG S-19264T (=DSM 44701T), isolated from a smear-ripened cheese.</title>
        <authorList>
            <consortium name="US DOE Joint Genome Institute (JGI-PGF)"/>
            <person name="Walter F."/>
            <person name="Albersmeier A."/>
            <person name="Kalinowski J."/>
            <person name="Ruckert C."/>
        </authorList>
    </citation>
    <scope>NUCLEOTIDE SEQUENCE</scope>
    <source>
        <strain evidence="1">CCM 8711</strain>
    </source>
</reference>
<reference evidence="1" key="2">
    <citation type="submission" date="2020-09" db="EMBL/GenBank/DDBJ databases">
        <authorList>
            <person name="Sun Q."/>
            <person name="Sedlacek I."/>
        </authorList>
    </citation>
    <scope>NUCLEOTIDE SEQUENCE</scope>
    <source>
        <strain evidence="1">CCM 8711</strain>
    </source>
</reference>
<proteinExistence type="predicted"/>
<comment type="caution">
    <text evidence="1">The sequence shown here is derived from an EMBL/GenBank/DDBJ whole genome shotgun (WGS) entry which is preliminary data.</text>
</comment>
<sequence length="71" mass="8240">METTTQKLQNLISDEKKSQENINQIKNFQQALENFESLVESGMAKHRGNQLLSIEDSYSHTKNYSFNANFK</sequence>
<organism evidence="1 2">
    <name type="scientific">Mucilaginibacter galii</name>
    <dbReference type="NCBI Taxonomy" id="2005073"/>
    <lineage>
        <taxon>Bacteria</taxon>
        <taxon>Pseudomonadati</taxon>
        <taxon>Bacteroidota</taxon>
        <taxon>Sphingobacteriia</taxon>
        <taxon>Sphingobacteriales</taxon>
        <taxon>Sphingobacteriaceae</taxon>
        <taxon>Mucilaginibacter</taxon>
    </lineage>
</organism>
<keyword evidence="2" id="KW-1185">Reference proteome</keyword>
<dbReference type="RefSeq" id="WP_188418294.1">
    <property type="nucleotide sequence ID" value="NZ_BMDO01000011.1"/>
</dbReference>
<evidence type="ECO:0000313" key="1">
    <source>
        <dbReference type="EMBL" id="GGI52177.1"/>
    </source>
</evidence>